<reference evidence="2 3" key="1">
    <citation type="submission" date="2023-09" db="EMBL/GenBank/DDBJ databases">
        <title>Genomes of two closely related lineages of the louse Polyplax serrata with different host specificities.</title>
        <authorList>
            <person name="Martinu J."/>
            <person name="Tarabai H."/>
            <person name="Stefka J."/>
            <person name="Hypsa V."/>
        </authorList>
    </citation>
    <scope>NUCLEOTIDE SEQUENCE [LARGE SCALE GENOMIC DNA]</scope>
    <source>
        <strain evidence="2">98ZLc_SE</strain>
    </source>
</reference>
<evidence type="ECO:0000313" key="2">
    <source>
        <dbReference type="EMBL" id="KAK6620091.1"/>
    </source>
</evidence>
<feature type="region of interest" description="Disordered" evidence="1">
    <location>
        <begin position="1"/>
        <end position="49"/>
    </location>
</feature>
<feature type="region of interest" description="Disordered" evidence="1">
    <location>
        <begin position="72"/>
        <end position="101"/>
    </location>
</feature>
<evidence type="ECO:0000313" key="3">
    <source>
        <dbReference type="Proteomes" id="UP001359485"/>
    </source>
</evidence>
<feature type="compositionally biased region" description="Basic and acidic residues" evidence="1">
    <location>
        <begin position="30"/>
        <end position="45"/>
    </location>
</feature>
<comment type="caution">
    <text evidence="2">The sequence shown here is derived from an EMBL/GenBank/DDBJ whole genome shotgun (WGS) entry which is preliminary data.</text>
</comment>
<proteinExistence type="predicted"/>
<name>A0ABR1AJZ9_POLSC</name>
<feature type="compositionally biased region" description="Basic and acidic residues" evidence="1">
    <location>
        <begin position="1"/>
        <end position="10"/>
    </location>
</feature>
<dbReference type="EMBL" id="JAWJWF010000048">
    <property type="protein sequence ID" value="KAK6620091.1"/>
    <property type="molecule type" value="Genomic_DNA"/>
</dbReference>
<keyword evidence="3" id="KW-1185">Reference proteome</keyword>
<protein>
    <submittedName>
        <fullName evidence="2">Uncharacterized protein</fullName>
    </submittedName>
</protein>
<evidence type="ECO:0000256" key="1">
    <source>
        <dbReference type="SAM" id="MobiDB-lite"/>
    </source>
</evidence>
<sequence length="101" mass="11197">MGRKQPEERNGSFGRNGAAGAAAAATIRHTQKEPQKDGKGSETFRGRRTSGVGGFEMFVVLSRNEIRTDFDKTYWKGSPPTPWRDAAKEKMNKSIKIQKAP</sequence>
<dbReference type="Proteomes" id="UP001359485">
    <property type="component" value="Unassembled WGS sequence"/>
</dbReference>
<accession>A0ABR1AJZ9</accession>
<gene>
    <name evidence="2" type="ORF">RUM44_006491</name>
</gene>
<organism evidence="2 3">
    <name type="scientific">Polyplax serrata</name>
    <name type="common">Common mouse louse</name>
    <dbReference type="NCBI Taxonomy" id="468196"/>
    <lineage>
        <taxon>Eukaryota</taxon>
        <taxon>Metazoa</taxon>
        <taxon>Ecdysozoa</taxon>
        <taxon>Arthropoda</taxon>
        <taxon>Hexapoda</taxon>
        <taxon>Insecta</taxon>
        <taxon>Pterygota</taxon>
        <taxon>Neoptera</taxon>
        <taxon>Paraneoptera</taxon>
        <taxon>Psocodea</taxon>
        <taxon>Troctomorpha</taxon>
        <taxon>Phthiraptera</taxon>
        <taxon>Anoplura</taxon>
        <taxon>Polyplacidae</taxon>
        <taxon>Polyplax</taxon>
    </lineage>
</organism>